<evidence type="ECO:0008006" key="4">
    <source>
        <dbReference type="Google" id="ProtNLM"/>
    </source>
</evidence>
<gene>
    <name evidence="2" type="ORF">IAB78_06195</name>
</gene>
<feature type="transmembrane region" description="Helical" evidence="1">
    <location>
        <begin position="21"/>
        <end position="40"/>
    </location>
</feature>
<dbReference type="AlphaFoldDB" id="A0A9D9J3J5"/>
<reference evidence="2" key="2">
    <citation type="journal article" date="2021" name="PeerJ">
        <title>Extensive microbial diversity within the chicken gut microbiome revealed by metagenomics and culture.</title>
        <authorList>
            <person name="Gilroy R."/>
            <person name="Ravi A."/>
            <person name="Getino M."/>
            <person name="Pursley I."/>
            <person name="Horton D.L."/>
            <person name="Alikhan N.F."/>
            <person name="Baker D."/>
            <person name="Gharbi K."/>
            <person name="Hall N."/>
            <person name="Watson M."/>
            <person name="Adriaenssens E.M."/>
            <person name="Foster-Nyarko E."/>
            <person name="Jarju S."/>
            <person name="Secka A."/>
            <person name="Antonio M."/>
            <person name="Oren A."/>
            <person name="Chaudhuri R.R."/>
            <person name="La Ragione R."/>
            <person name="Hildebrand F."/>
            <person name="Pallen M.J."/>
        </authorList>
    </citation>
    <scope>NUCLEOTIDE SEQUENCE</scope>
    <source>
        <strain evidence="2">B2-16538</strain>
    </source>
</reference>
<comment type="caution">
    <text evidence="2">The sequence shown here is derived from an EMBL/GenBank/DDBJ whole genome shotgun (WGS) entry which is preliminary data.</text>
</comment>
<name>A0A9D9J3J5_9BACT</name>
<sequence>MRRIYHKILKLLDFNGRDWTVFLLSLLLAFSIWLIHNLSLRYSEFIQVPVRVQCGIEGHADISSNVVDVVARCQTSGYNVLRSERRLDSSPMILPVDLSVLHHKSGETFYLTPDGLQEYAHLIFGENVTVEYFLSDTLFFRFPYESHKKVPVYPVHILRFAPQYIGEGMLTIEPDSVVLYGEPSHLDNIGVVMTEAIKLDGIRSNVHGMARLERVKGIRMSADAVRYSQNVTRYVEMSSVVSIQGRNVPADKELRIYPSTAEVTFRCVFPAPPDIIGSVRFYIDYNDFMNSLNGKCTVKADHLPPEIIGFETSPRVFDCVVNERL</sequence>
<evidence type="ECO:0000313" key="2">
    <source>
        <dbReference type="EMBL" id="MBO8485998.1"/>
    </source>
</evidence>
<evidence type="ECO:0000256" key="1">
    <source>
        <dbReference type="SAM" id="Phobius"/>
    </source>
</evidence>
<dbReference type="Proteomes" id="UP000823750">
    <property type="component" value="Unassembled WGS sequence"/>
</dbReference>
<keyword evidence="1" id="KW-0812">Transmembrane</keyword>
<evidence type="ECO:0000313" key="3">
    <source>
        <dbReference type="Proteomes" id="UP000823750"/>
    </source>
</evidence>
<protein>
    <recommendedName>
        <fullName evidence="4">YbbR-like domain-containing protein</fullName>
    </recommendedName>
</protein>
<accession>A0A9D9J3J5</accession>
<proteinExistence type="predicted"/>
<dbReference type="Gene3D" id="2.170.120.40">
    <property type="entry name" value="YbbR-like domain"/>
    <property type="match status" value="1"/>
</dbReference>
<reference evidence="2" key="1">
    <citation type="submission" date="2020-10" db="EMBL/GenBank/DDBJ databases">
        <authorList>
            <person name="Gilroy R."/>
        </authorList>
    </citation>
    <scope>NUCLEOTIDE SEQUENCE</scope>
    <source>
        <strain evidence="2">B2-16538</strain>
    </source>
</reference>
<keyword evidence="1" id="KW-1133">Transmembrane helix</keyword>
<organism evidence="2 3">
    <name type="scientific">Candidatus Cryptobacteroides excrementavium</name>
    <dbReference type="NCBI Taxonomy" id="2840759"/>
    <lineage>
        <taxon>Bacteria</taxon>
        <taxon>Pseudomonadati</taxon>
        <taxon>Bacteroidota</taxon>
        <taxon>Bacteroidia</taxon>
        <taxon>Bacteroidales</taxon>
        <taxon>Candidatus Cryptobacteroides</taxon>
    </lineage>
</organism>
<keyword evidence="1" id="KW-0472">Membrane</keyword>
<dbReference type="EMBL" id="JADILX010000090">
    <property type="protein sequence ID" value="MBO8485998.1"/>
    <property type="molecule type" value="Genomic_DNA"/>
</dbReference>